<feature type="signal peptide" evidence="7">
    <location>
        <begin position="1"/>
        <end position="30"/>
    </location>
</feature>
<name>A0A072NIX4_SCHAZ</name>
<evidence type="ECO:0000259" key="9">
    <source>
        <dbReference type="PROSITE" id="PS51272"/>
    </source>
</evidence>
<dbReference type="InterPro" id="IPR005151">
    <property type="entry name" value="Tail-specific_protease"/>
</dbReference>
<evidence type="ECO:0000256" key="4">
    <source>
        <dbReference type="ARBA" id="ARBA00022801"/>
    </source>
</evidence>
<dbReference type="Pfam" id="PF00395">
    <property type="entry name" value="SLH"/>
    <property type="match status" value="3"/>
</dbReference>
<feature type="domain" description="PDZ" evidence="8">
    <location>
        <begin position="89"/>
        <end position="144"/>
    </location>
</feature>
<dbReference type="GO" id="GO:0004175">
    <property type="term" value="F:endopeptidase activity"/>
    <property type="evidence" value="ECO:0007669"/>
    <property type="project" value="TreeGrafter"/>
</dbReference>
<evidence type="ECO:0000313" key="10">
    <source>
        <dbReference type="EMBL" id="KEF37207.1"/>
    </source>
</evidence>
<keyword evidence="2 6" id="KW-0645">Protease</keyword>
<protein>
    <submittedName>
        <fullName evidence="10">C-terminal processing peptidase</fullName>
    </submittedName>
</protein>
<evidence type="ECO:0000256" key="7">
    <source>
        <dbReference type="SAM" id="SignalP"/>
    </source>
</evidence>
<dbReference type="InterPro" id="IPR001119">
    <property type="entry name" value="SLH_dom"/>
</dbReference>
<dbReference type="InterPro" id="IPR036034">
    <property type="entry name" value="PDZ_sf"/>
</dbReference>
<evidence type="ECO:0000256" key="6">
    <source>
        <dbReference type="RuleBase" id="RU004404"/>
    </source>
</evidence>
<dbReference type="SMART" id="SM00245">
    <property type="entry name" value="TSPc"/>
    <property type="match status" value="1"/>
</dbReference>
<comment type="similarity">
    <text evidence="1 6">Belongs to the peptidase S41A family.</text>
</comment>
<dbReference type="InterPro" id="IPR029045">
    <property type="entry name" value="ClpP/crotonase-like_dom_sf"/>
</dbReference>
<dbReference type="RefSeq" id="WP_035197208.1">
    <property type="nucleotide sequence ID" value="NZ_JJRY01000017.1"/>
</dbReference>
<evidence type="ECO:0000256" key="2">
    <source>
        <dbReference type="ARBA" id="ARBA00022670"/>
    </source>
</evidence>
<evidence type="ECO:0000256" key="5">
    <source>
        <dbReference type="ARBA" id="ARBA00022825"/>
    </source>
</evidence>
<sequence length="662" mass="71690">MQGLVFFKKKRLWASLLFSIILACQSVVFADDIDEIREIIKDGYYVPVSQEILDKPTIDEILEELDPYTEFFTKQEFDEFIKSIDMNYVGIGIIGEQHDQGVKVVYLFETGAAIKTALQLDDIIIEVNGTSLTGKTIDEAQTYLLGSPGTTAHLKVFRSATNETIAIDVNRALTEIAPTVESAWLGGNIGYLRLNSFNEDSVSELQKAMKSVGQVDGWIVDIRDNGGGYLDTAQDVAGLFPGVEVALIVEGQNHDANSFTTNKQNPQLSGPIFLLINSDSASAAEILAGAVQDQKAARLYGQTTYGKGVAQTVFELSSGNFFKMTVAQFYTPDGYVIDGTGIKPDVETEIGEELNVAHRDMLLLDEETATLSGQKFGGAVPVNVEIAVHLNGVFSADTLKEKVSLIELGGKNVEINVEPTSLEGFKITPAKLLKPESSYLLKIDSGIKDYVLSFKTSDKIEKKEPTQVKFSDVKATDFFANSATVLYNEGLLKGIGERKFGPEIQLTREQAAVFFARILGLDTEGVVNPGFSDVKASEYYYSSVAAVKKAGIMNGKSQNHFGTGDVLTRGEMAALLVRAFQLQAKGAAAELGGGAATPFNDVAKSSFANDILKLYQSGLAGGTTKTTYSPEKAVTRGEFVTFLYRALVSQGNSEDFAVVSVE</sequence>
<evidence type="ECO:0000259" key="8">
    <source>
        <dbReference type="PROSITE" id="PS50106"/>
    </source>
</evidence>
<dbReference type="Pfam" id="PF00595">
    <property type="entry name" value="PDZ"/>
    <property type="match status" value="1"/>
</dbReference>
<dbReference type="EMBL" id="JJRY01000017">
    <property type="protein sequence ID" value="KEF37207.1"/>
    <property type="molecule type" value="Genomic_DNA"/>
</dbReference>
<dbReference type="PANTHER" id="PTHR32060:SF30">
    <property type="entry name" value="CARBOXY-TERMINAL PROCESSING PROTEASE CTPA"/>
    <property type="match status" value="1"/>
</dbReference>
<dbReference type="PROSITE" id="PS51272">
    <property type="entry name" value="SLH"/>
    <property type="match status" value="3"/>
</dbReference>
<dbReference type="Gene3D" id="3.30.750.44">
    <property type="match status" value="1"/>
</dbReference>
<comment type="caution">
    <text evidence="10">The sequence shown here is derived from an EMBL/GenBank/DDBJ whole genome shotgun (WGS) entry which is preliminary data.</text>
</comment>
<evidence type="ECO:0000256" key="1">
    <source>
        <dbReference type="ARBA" id="ARBA00009179"/>
    </source>
</evidence>
<dbReference type="SUPFAM" id="SSF50156">
    <property type="entry name" value="PDZ domain-like"/>
    <property type="match status" value="1"/>
</dbReference>
<dbReference type="Pfam" id="PF03572">
    <property type="entry name" value="Peptidase_S41"/>
    <property type="match status" value="1"/>
</dbReference>
<feature type="domain" description="SLH" evidence="9">
    <location>
        <begin position="466"/>
        <end position="525"/>
    </location>
</feature>
<dbReference type="GO" id="GO:0007165">
    <property type="term" value="P:signal transduction"/>
    <property type="evidence" value="ECO:0007669"/>
    <property type="project" value="TreeGrafter"/>
</dbReference>
<gene>
    <name evidence="10" type="ORF">M670_03629</name>
</gene>
<dbReference type="NCBIfam" id="TIGR00225">
    <property type="entry name" value="prc"/>
    <property type="match status" value="1"/>
</dbReference>
<reference evidence="10 11" key="1">
    <citation type="submission" date="2014-04" db="EMBL/GenBank/DDBJ databases">
        <title>Draft genome sequence of Bacillus azotoformans MEV2011, a (co-) denitrifying strain unable to grow in the presence of oxygen.</title>
        <authorList>
            <person name="Nielsen M."/>
            <person name="Schreiber L."/>
            <person name="Finster K."/>
            <person name="Schramm A."/>
        </authorList>
    </citation>
    <scope>NUCLEOTIDE SEQUENCE [LARGE SCALE GENOMIC DNA]</scope>
    <source>
        <strain evidence="10 11">MEV2011</strain>
    </source>
</reference>
<keyword evidence="5 6" id="KW-0720">Serine protease</keyword>
<dbReference type="Proteomes" id="UP000027936">
    <property type="component" value="Unassembled WGS sequence"/>
</dbReference>
<dbReference type="GO" id="GO:0006508">
    <property type="term" value="P:proteolysis"/>
    <property type="evidence" value="ECO:0007669"/>
    <property type="project" value="UniProtKB-KW"/>
</dbReference>
<dbReference type="CDD" id="cd07560">
    <property type="entry name" value="Peptidase_S41_CPP"/>
    <property type="match status" value="1"/>
</dbReference>
<dbReference type="InterPro" id="IPR001478">
    <property type="entry name" value="PDZ"/>
</dbReference>
<accession>A0A072NIX4</accession>
<dbReference type="SUPFAM" id="SSF52096">
    <property type="entry name" value="ClpP/crotonase"/>
    <property type="match status" value="1"/>
</dbReference>
<dbReference type="AlphaFoldDB" id="A0A072NIX4"/>
<dbReference type="PATRIC" id="fig|1348973.3.peg.3504"/>
<keyword evidence="3 7" id="KW-0732">Signal</keyword>
<dbReference type="OrthoDB" id="9812068at2"/>
<keyword evidence="4 6" id="KW-0378">Hydrolase</keyword>
<feature type="domain" description="SLH" evidence="9">
    <location>
        <begin position="527"/>
        <end position="590"/>
    </location>
</feature>
<dbReference type="PANTHER" id="PTHR32060">
    <property type="entry name" value="TAIL-SPECIFIC PROTEASE"/>
    <property type="match status" value="1"/>
</dbReference>
<dbReference type="GO" id="GO:0030288">
    <property type="term" value="C:outer membrane-bounded periplasmic space"/>
    <property type="evidence" value="ECO:0007669"/>
    <property type="project" value="TreeGrafter"/>
</dbReference>
<dbReference type="SMART" id="SM00228">
    <property type="entry name" value="PDZ"/>
    <property type="match status" value="1"/>
</dbReference>
<feature type="domain" description="SLH" evidence="9">
    <location>
        <begin position="594"/>
        <end position="657"/>
    </location>
</feature>
<organism evidence="10 11">
    <name type="scientific">Schinkia azotoformans MEV2011</name>
    <dbReference type="NCBI Taxonomy" id="1348973"/>
    <lineage>
        <taxon>Bacteria</taxon>
        <taxon>Bacillati</taxon>
        <taxon>Bacillota</taxon>
        <taxon>Bacilli</taxon>
        <taxon>Bacillales</taxon>
        <taxon>Bacillaceae</taxon>
        <taxon>Calidifontibacillus/Schinkia group</taxon>
        <taxon>Schinkia</taxon>
    </lineage>
</organism>
<evidence type="ECO:0000313" key="11">
    <source>
        <dbReference type="Proteomes" id="UP000027936"/>
    </source>
</evidence>
<feature type="chain" id="PRO_5001680856" evidence="7">
    <location>
        <begin position="31"/>
        <end position="662"/>
    </location>
</feature>
<dbReference type="Gene3D" id="3.90.226.10">
    <property type="entry name" value="2-enoyl-CoA Hydratase, Chain A, domain 1"/>
    <property type="match status" value="1"/>
</dbReference>
<dbReference type="GO" id="GO:0008236">
    <property type="term" value="F:serine-type peptidase activity"/>
    <property type="evidence" value="ECO:0007669"/>
    <property type="project" value="UniProtKB-KW"/>
</dbReference>
<evidence type="ECO:0000256" key="3">
    <source>
        <dbReference type="ARBA" id="ARBA00022729"/>
    </source>
</evidence>
<dbReference type="PROSITE" id="PS50106">
    <property type="entry name" value="PDZ"/>
    <property type="match status" value="1"/>
</dbReference>
<dbReference type="InterPro" id="IPR004447">
    <property type="entry name" value="Peptidase_S41A"/>
</dbReference>
<dbReference type="Gene3D" id="2.30.42.10">
    <property type="match status" value="1"/>
</dbReference>
<proteinExistence type="inferred from homology"/>